<evidence type="ECO:0000256" key="3">
    <source>
        <dbReference type="HAMAP-Rule" id="MF_01805"/>
    </source>
</evidence>
<comment type="function">
    <text evidence="3">Participates in chromosomal partition during cell division. May act via the formation of a condensin-like complex containing Smc and ScpB that pull DNA away from mid-cell into both cell halves.</text>
</comment>
<evidence type="ECO:0000256" key="1">
    <source>
        <dbReference type="ARBA" id="ARBA00022829"/>
    </source>
</evidence>
<evidence type="ECO:0000313" key="4">
    <source>
        <dbReference type="EMBL" id="MCI0184086.1"/>
    </source>
</evidence>
<dbReference type="RefSeq" id="WP_241715325.1">
    <property type="nucleotide sequence ID" value="NZ_JALBUF010000008.1"/>
</dbReference>
<dbReference type="InterPro" id="IPR003768">
    <property type="entry name" value="ScpA"/>
</dbReference>
<sequence length="249" mass="28838">MKTDQNYLISLQSFEGPLDLLLHLIESDKMNIHEVPIARVTDQYMAYLKQSMEFKLEIASEFLVMAATLIALKSRSLLPKRGDKDAHMDEDGEVGIDSELDLKERLIEYKAFKMVAQTLSLKQVYRAQCIGRLPTPLTPYRELPTVPDFLAGLELIHLQEAVMRALSRTQSTLDVSVIRDRETIPERMNAILKVLRQEKTNFSSLIQSHHRKEIVTVFLAVLELIRLNKIMCWQEEQFGDIWIELRKIQ</sequence>
<comment type="subcellular location">
    <subcellularLocation>
        <location evidence="3">Cytoplasm</location>
    </subcellularLocation>
    <text evidence="3">Associated with two foci at the outer edges of the nucleoid region in young cells, and at four foci within both cell halves in older cells.</text>
</comment>
<reference evidence="4" key="1">
    <citation type="submission" date="2022-03" db="EMBL/GenBank/DDBJ databases">
        <title>Draft Genome Sequence of Firmicute Strain S0AB, a Heterotrophic Iron/Sulfur-Oxidizing Extreme Acidophile.</title>
        <authorList>
            <person name="Vergara E."/>
            <person name="Pakostova E."/>
            <person name="Johnson D.B."/>
            <person name="Holmes D.S."/>
        </authorList>
    </citation>
    <scope>NUCLEOTIDE SEQUENCE</scope>
    <source>
        <strain evidence="4">S0AB</strain>
    </source>
</reference>
<evidence type="ECO:0000313" key="5">
    <source>
        <dbReference type="Proteomes" id="UP001139263"/>
    </source>
</evidence>
<proteinExistence type="inferred from homology"/>
<evidence type="ECO:0000256" key="2">
    <source>
        <dbReference type="ARBA" id="ARBA00044777"/>
    </source>
</evidence>
<name>A0A9X1V9H4_9BACL</name>
<dbReference type="PANTHER" id="PTHR33969">
    <property type="entry name" value="SEGREGATION AND CONDENSATION PROTEIN A"/>
    <property type="match status" value="1"/>
</dbReference>
<dbReference type="GO" id="GO:0005737">
    <property type="term" value="C:cytoplasm"/>
    <property type="evidence" value="ECO:0007669"/>
    <property type="project" value="UniProtKB-SubCell"/>
</dbReference>
<dbReference type="Gene3D" id="1.10.10.580">
    <property type="entry name" value="Structural maintenance of chromosome 1. Chain E"/>
    <property type="match status" value="1"/>
</dbReference>
<dbReference type="GO" id="GO:0006260">
    <property type="term" value="P:DNA replication"/>
    <property type="evidence" value="ECO:0007669"/>
    <property type="project" value="UniProtKB-UniRule"/>
</dbReference>
<keyword evidence="3" id="KW-0132">Cell division</keyword>
<gene>
    <name evidence="4" type="primary">scpA_1</name>
    <name evidence="3" type="synonym">scpA</name>
    <name evidence="4" type="ORF">MM817_02381</name>
</gene>
<comment type="similarity">
    <text evidence="3">Belongs to the ScpA family.</text>
</comment>
<protein>
    <recommendedName>
        <fullName evidence="2 3">Segregation and condensation protein A</fullName>
    </recommendedName>
</protein>
<keyword evidence="3" id="KW-0963">Cytoplasm</keyword>
<dbReference type="Pfam" id="PF02616">
    <property type="entry name" value="SMC_ScpA"/>
    <property type="match status" value="1"/>
</dbReference>
<dbReference type="InterPro" id="IPR023093">
    <property type="entry name" value="ScpA-like_C"/>
</dbReference>
<dbReference type="Gene3D" id="6.10.250.2410">
    <property type="match status" value="1"/>
</dbReference>
<dbReference type="PANTHER" id="PTHR33969:SF2">
    <property type="entry name" value="SEGREGATION AND CONDENSATION PROTEIN A"/>
    <property type="match status" value="1"/>
</dbReference>
<dbReference type="HAMAP" id="MF_01805">
    <property type="entry name" value="ScpA"/>
    <property type="match status" value="1"/>
</dbReference>
<dbReference type="GO" id="GO:0051301">
    <property type="term" value="P:cell division"/>
    <property type="evidence" value="ECO:0007669"/>
    <property type="project" value="UniProtKB-KW"/>
</dbReference>
<organism evidence="4 5">
    <name type="scientific">Sulfoacidibacillus ferrooxidans</name>
    <dbReference type="NCBI Taxonomy" id="2005001"/>
    <lineage>
        <taxon>Bacteria</taxon>
        <taxon>Bacillati</taxon>
        <taxon>Bacillota</taxon>
        <taxon>Bacilli</taxon>
        <taxon>Bacillales</taxon>
        <taxon>Alicyclobacillaceae</taxon>
        <taxon>Sulfoacidibacillus</taxon>
    </lineage>
</organism>
<dbReference type="Proteomes" id="UP001139263">
    <property type="component" value="Unassembled WGS sequence"/>
</dbReference>
<keyword evidence="5" id="KW-1185">Reference proteome</keyword>
<dbReference type="GO" id="GO:0007059">
    <property type="term" value="P:chromosome segregation"/>
    <property type="evidence" value="ECO:0007669"/>
    <property type="project" value="UniProtKB-UniRule"/>
</dbReference>
<keyword evidence="1 3" id="KW-0159">Chromosome partition</keyword>
<accession>A0A9X1V9H4</accession>
<dbReference type="EMBL" id="JALBUF010000008">
    <property type="protein sequence ID" value="MCI0184086.1"/>
    <property type="molecule type" value="Genomic_DNA"/>
</dbReference>
<dbReference type="AlphaFoldDB" id="A0A9X1V9H4"/>
<comment type="caution">
    <text evidence="4">The sequence shown here is derived from an EMBL/GenBank/DDBJ whole genome shotgun (WGS) entry which is preliminary data.</text>
</comment>
<comment type="subunit">
    <text evidence="3">Component of a cohesin-like complex composed of ScpA, ScpB and the Smc homodimer, in which ScpA and ScpB bind to the head domain of Smc. The presence of the three proteins is required for the association of the complex with DNA.</text>
</comment>
<keyword evidence="3" id="KW-0131">Cell cycle</keyword>